<accession>X0WAJ5</accession>
<dbReference type="AlphaFoldDB" id="X0WAJ5"/>
<comment type="caution">
    <text evidence="1">The sequence shown here is derived from an EMBL/GenBank/DDBJ whole genome shotgun (WGS) entry which is preliminary data.</text>
</comment>
<name>X0WAJ5_9ZZZZ</name>
<organism evidence="1">
    <name type="scientific">marine sediment metagenome</name>
    <dbReference type="NCBI Taxonomy" id="412755"/>
    <lineage>
        <taxon>unclassified sequences</taxon>
        <taxon>metagenomes</taxon>
        <taxon>ecological metagenomes</taxon>
    </lineage>
</organism>
<reference evidence="1" key="1">
    <citation type="journal article" date="2014" name="Front. Microbiol.">
        <title>High frequency of phylogenetically diverse reductive dehalogenase-homologous genes in deep subseafloor sedimentary metagenomes.</title>
        <authorList>
            <person name="Kawai M."/>
            <person name="Futagami T."/>
            <person name="Toyoda A."/>
            <person name="Takaki Y."/>
            <person name="Nishi S."/>
            <person name="Hori S."/>
            <person name="Arai W."/>
            <person name="Tsubouchi T."/>
            <person name="Morono Y."/>
            <person name="Uchiyama I."/>
            <person name="Ito T."/>
            <person name="Fujiyama A."/>
            <person name="Inagaki F."/>
            <person name="Takami H."/>
        </authorList>
    </citation>
    <scope>NUCLEOTIDE SEQUENCE</scope>
    <source>
        <strain evidence="1">Expedition CK06-06</strain>
    </source>
</reference>
<dbReference type="EMBL" id="BARS01027239">
    <property type="protein sequence ID" value="GAG09686.1"/>
    <property type="molecule type" value="Genomic_DNA"/>
</dbReference>
<gene>
    <name evidence="1" type="ORF">S01H1_42804</name>
</gene>
<proteinExistence type="predicted"/>
<evidence type="ECO:0000313" key="1">
    <source>
        <dbReference type="EMBL" id="GAG09686.1"/>
    </source>
</evidence>
<protein>
    <submittedName>
        <fullName evidence="1">Uncharacterized protein</fullName>
    </submittedName>
</protein>
<sequence length="79" mass="9048">MLIEHIIFLQDNEAIIPLDMIASHGKEEAIEYLQQWDFGGGERFNYSCWGKGDITYNQGDLILAYNALCGYISLYRKLG</sequence>